<dbReference type="Proteomes" id="UP000011602">
    <property type="component" value="Unassembled WGS sequence"/>
</dbReference>
<evidence type="ECO:0000256" key="1">
    <source>
        <dbReference type="SAM" id="Phobius"/>
    </source>
</evidence>
<keyword evidence="1" id="KW-0472">Membrane</keyword>
<evidence type="ECO:0000313" key="2">
    <source>
        <dbReference type="EMBL" id="ELY59950.1"/>
    </source>
</evidence>
<dbReference type="RefSeq" id="WP_007258249.1">
    <property type="nucleotide sequence ID" value="NZ_AOHZ01000021.1"/>
</dbReference>
<organism evidence="2 3">
    <name type="scientific">Natronolimnohabitans innermongolicus JCM 12255</name>
    <dbReference type="NCBI Taxonomy" id="1227499"/>
    <lineage>
        <taxon>Archaea</taxon>
        <taxon>Methanobacteriati</taxon>
        <taxon>Methanobacteriota</taxon>
        <taxon>Stenosarchaea group</taxon>
        <taxon>Halobacteria</taxon>
        <taxon>Halobacteriales</taxon>
        <taxon>Natrialbaceae</taxon>
        <taxon>Natronolimnohabitans</taxon>
    </lineage>
</organism>
<sequence length="73" mass="8127">MVRVRRTLVGVALIGWSVALVSHLAALEASDEPTRTRWTNRRNRFLLVSSVAMNTTVGITAYRYGNRLRAALA</sequence>
<keyword evidence="3" id="KW-1185">Reference proteome</keyword>
<protein>
    <submittedName>
        <fullName evidence="2">Uncharacterized protein</fullName>
    </submittedName>
</protein>
<dbReference type="AlphaFoldDB" id="L9XE07"/>
<reference evidence="2 3" key="1">
    <citation type="journal article" date="2014" name="PLoS Genet.">
        <title>Phylogenetically driven sequencing of extremely halophilic archaea reveals strategies for static and dynamic osmo-response.</title>
        <authorList>
            <person name="Becker E.A."/>
            <person name="Seitzer P.M."/>
            <person name="Tritt A."/>
            <person name="Larsen D."/>
            <person name="Krusor M."/>
            <person name="Yao A.I."/>
            <person name="Wu D."/>
            <person name="Madern D."/>
            <person name="Eisen J.A."/>
            <person name="Darling A.E."/>
            <person name="Facciotti M.T."/>
        </authorList>
    </citation>
    <scope>NUCLEOTIDE SEQUENCE [LARGE SCALE GENOMIC DNA]</scope>
    <source>
        <strain evidence="2 3">JCM 12255</strain>
    </source>
</reference>
<keyword evidence="1" id="KW-0812">Transmembrane</keyword>
<name>L9XE07_9EURY</name>
<gene>
    <name evidence="2" type="ORF">C493_04708</name>
</gene>
<accession>L9XE07</accession>
<feature type="transmembrane region" description="Helical" evidence="1">
    <location>
        <begin position="45"/>
        <end position="65"/>
    </location>
</feature>
<comment type="caution">
    <text evidence="2">The sequence shown here is derived from an EMBL/GenBank/DDBJ whole genome shotgun (WGS) entry which is preliminary data.</text>
</comment>
<keyword evidence="1" id="KW-1133">Transmembrane helix</keyword>
<dbReference type="EMBL" id="AOHZ01000021">
    <property type="protein sequence ID" value="ELY59950.1"/>
    <property type="molecule type" value="Genomic_DNA"/>
</dbReference>
<evidence type="ECO:0000313" key="3">
    <source>
        <dbReference type="Proteomes" id="UP000011602"/>
    </source>
</evidence>
<proteinExistence type="predicted"/>